<keyword evidence="1" id="KW-0472">Membrane</keyword>
<proteinExistence type="predicted"/>
<dbReference type="EMBL" id="DWUP01000045">
    <property type="protein sequence ID" value="HJD52531.1"/>
    <property type="molecule type" value="Genomic_DNA"/>
</dbReference>
<gene>
    <name evidence="2" type="ORF">IAA93_02225</name>
</gene>
<comment type="caution">
    <text evidence="2">The sequence shown here is derived from an EMBL/GenBank/DDBJ whole genome shotgun (WGS) entry which is preliminary data.</text>
</comment>
<evidence type="ECO:0000313" key="2">
    <source>
        <dbReference type="EMBL" id="HJD52531.1"/>
    </source>
</evidence>
<keyword evidence="1" id="KW-1133">Transmembrane helix</keyword>
<reference evidence="2" key="1">
    <citation type="journal article" date="2021" name="PeerJ">
        <title>Extensive microbial diversity within the chicken gut microbiome revealed by metagenomics and culture.</title>
        <authorList>
            <person name="Gilroy R."/>
            <person name="Ravi A."/>
            <person name="Getino M."/>
            <person name="Pursley I."/>
            <person name="Horton D.L."/>
            <person name="Alikhan N.F."/>
            <person name="Baker D."/>
            <person name="Gharbi K."/>
            <person name="Hall N."/>
            <person name="Watson M."/>
            <person name="Adriaenssens E.M."/>
            <person name="Foster-Nyarko E."/>
            <person name="Jarju S."/>
            <person name="Secka A."/>
            <person name="Antonio M."/>
            <person name="Oren A."/>
            <person name="Chaudhuri R.R."/>
            <person name="La Ragione R."/>
            <person name="Hildebrand F."/>
            <person name="Pallen M.J."/>
        </authorList>
    </citation>
    <scope>NUCLEOTIDE SEQUENCE</scope>
    <source>
        <strain evidence="2">MalCec1-1739</strain>
    </source>
</reference>
<accession>A0A9D2UHL7</accession>
<sequence length="96" mass="10474">MKPKNRQILRGKAASTQAADARRLLSALLILTAAVWILREAGLMAIMHIRAIPVFITGGSLSGHTTPGIFMMATNIIMAVIWLWGVAMSRKMSLGW</sequence>
<dbReference type="Proteomes" id="UP000787625">
    <property type="component" value="Unassembled WGS sequence"/>
</dbReference>
<dbReference type="AlphaFoldDB" id="A0A9D2UHL7"/>
<feature type="transmembrane region" description="Helical" evidence="1">
    <location>
        <begin position="21"/>
        <end position="38"/>
    </location>
</feature>
<feature type="non-terminal residue" evidence="2">
    <location>
        <position position="96"/>
    </location>
</feature>
<name>A0A9D2UHL7_9BACT</name>
<evidence type="ECO:0000256" key="1">
    <source>
        <dbReference type="SAM" id="Phobius"/>
    </source>
</evidence>
<protein>
    <submittedName>
        <fullName evidence="2">Uncharacterized protein</fullName>
    </submittedName>
</protein>
<keyword evidence="1" id="KW-0812">Transmembrane</keyword>
<feature type="transmembrane region" description="Helical" evidence="1">
    <location>
        <begin position="69"/>
        <end position="87"/>
    </location>
</feature>
<reference evidence="2" key="2">
    <citation type="submission" date="2021-04" db="EMBL/GenBank/DDBJ databases">
        <authorList>
            <person name="Gilroy R."/>
        </authorList>
    </citation>
    <scope>NUCLEOTIDE SEQUENCE</scope>
    <source>
        <strain evidence="2">MalCec1-1739</strain>
    </source>
</reference>
<evidence type="ECO:0000313" key="3">
    <source>
        <dbReference type="Proteomes" id="UP000787625"/>
    </source>
</evidence>
<organism evidence="2 3">
    <name type="scientific">Candidatus Avibacteroides avistercoris</name>
    <dbReference type="NCBI Taxonomy" id="2840690"/>
    <lineage>
        <taxon>Bacteria</taxon>
        <taxon>Pseudomonadati</taxon>
        <taxon>Bacteroidota</taxon>
        <taxon>Bacteroidia</taxon>
        <taxon>Bacteroidales</taxon>
        <taxon>Bacteroidaceae</taxon>
        <taxon>Bacteroidaceae incertae sedis</taxon>
        <taxon>Candidatus Avibacteroides</taxon>
    </lineage>
</organism>